<dbReference type="GO" id="GO:0004519">
    <property type="term" value="F:endonuclease activity"/>
    <property type="evidence" value="ECO:0007669"/>
    <property type="project" value="UniProtKB-KW"/>
</dbReference>
<feature type="compositionally biased region" description="Acidic residues" evidence="17">
    <location>
        <begin position="14"/>
        <end position="25"/>
    </location>
</feature>
<evidence type="ECO:0000256" key="6">
    <source>
        <dbReference type="ARBA" id="ARBA00022722"/>
    </source>
</evidence>
<keyword evidence="9" id="KW-0227">DNA damage</keyword>
<feature type="compositionally biased region" description="Acidic residues" evidence="17">
    <location>
        <begin position="35"/>
        <end position="44"/>
    </location>
</feature>
<feature type="coiled-coil region" evidence="16">
    <location>
        <begin position="415"/>
        <end position="449"/>
    </location>
</feature>
<dbReference type="AlphaFoldDB" id="A0ABD3N1L7"/>
<evidence type="ECO:0000256" key="14">
    <source>
        <dbReference type="ARBA" id="ARBA00023242"/>
    </source>
</evidence>
<dbReference type="GO" id="GO:0051321">
    <property type="term" value="P:meiotic cell cycle"/>
    <property type="evidence" value="ECO:0007669"/>
    <property type="project" value="UniProtKB-KW"/>
</dbReference>
<evidence type="ECO:0000313" key="19">
    <source>
        <dbReference type="EMBL" id="KAL3768111.1"/>
    </source>
</evidence>
<dbReference type="CDD" id="cd00840">
    <property type="entry name" value="MPP_Mre11_N"/>
    <property type="match status" value="1"/>
</dbReference>
<evidence type="ECO:0000256" key="12">
    <source>
        <dbReference type="ARBA" id="ARBA00023204"/>
    </source>
</evidence>
<organism evidence="19 20">
    <name type="scientific">Cyclotella atomus</name>
    <dbReference type="NCBI Taxonomy" id="382360"/>
    <lineage>
        <taxon>Eukaryota</taxon>
        <taxon>Sar</taxon>
        <taxon>Stramenopiles</taxon>
        <taxon>Ochrophyta</taxon>
        <taxon>Bacillariophyta</taxon>
        <taxon>Coscinodiscophyceae</taxon>
        <taxon>Thalassiosirophycidae</taxon>
        <taxon>Stephanodiscales</taxon>
        <taxon>Stephanodiscaceae</taxon>
        <taxon>Cyclotella</taxon>
    </lineage>
</organism>
<evidence type="ECO:0000256" key="2">
    <source>
        <dbReference type="ARBA" id="ARBA00004123"/>
    </source>
</evidence>
<evidence type="ECO:0000256" key="7">
    <source>
        <dbReference type="ARBA" id="ARBA00022723"/>
    </source>
</evidence>
<evidence type="ECO:0000313" key="20">
    <source>
        <dbReference type="Proteomes" id="UP001530400"/>
    </source>
</evidence>
<keyword evidence="13" id="KW-0464">Manganese</keyword>
<evidence type="ECO:0000256" key="5">
    <source>
        <dbReference type="ARBA" id="ARBA00022454"/>
    </source>
</evidence>
<dbReference type="Pfam" id="PF00149">
    <property type="entry name" value="Metallophos"/>
    <property type="match status" value="1"/>
</dbReference>
<evidence type="ECO:0000256" key="3">
    <source>
        <dbReference type="ARBA" id="ARBA00004286"/>
    </source>
</evidence>
<dbReference type="InterPro" id="IPR038487">
    <property type="entry name" value="Mre11_capping_dom"/>
</dbReference>
<evidence type="ECO:0000256" key="4">
    <source>
        <dbReference type="ARBA" id="ARBA00009028"/>
    </source>
</evidence>
<dbReference type="PANTHER" id="PTHR10139:SF1">
    <property type="entry name" value="DOUBLE-STRAND BREAK REPAIR PROTEIN MRE11"/>
    <property type="match status" value="1"/>
</dbReference>
<dbReference type="InterPro" id="IPR029052">
    <property type="entry name" value="Metallo-depent_PP-like"/>
</dbReference>
<keyword evidence="6" id="KW-0540">Nuclease</keyword>
<dbReference type="GO" id="GO:0006281">
    <property type="term" value="P:DNA repair"/>
    <property type="evidence" value="ECO:0007669"/>
    <property type="project" value="UniProtKB-KW"/>
</dbReference>
<dbReference type="GO" id="GO:0005634">
    <property type="term" value="C:nucleus"/>
    <property type="evidence" value="ECO:0007669"/>
    <property type="project" value="UniProtKB-SubCell"/>
</dbReference>
<feature type="compositionally biased region" description="Polar residues" evidence="17">
    <location>
        <begin position="803"/>
        <end position="818"/>
    </location>
</feature>
<dbReference type="FunFam" id="3.60.21.10:FF:000011">
    <property type="entry name" value="Double-strand break repair protein"/>
    <property type="match status" value="1"/>
</dbReference>
<dbReference type="InterPro" id="IPR003701">
    <property type="entry name" value="Mre11"/>
</dbReference>
<dbReference type="PANTHER" id="PTHR10139">
    <property type="entry name" value="DOUBLE-STRAND BREAK REPAIR PROTEIN MRE11"/>
    <property type="match status" value="1"/>
</dbReference>
<gene>
    <name evidence="19" type="ORF">ACHAWO_008279</name>
</gene>
<dbReference type="Pfam" id="PF04152">
    <property type="entry name" value="Mre11_DNA_bind"/>
    <property type="match status" value="1"/>
</dbReference>
<feature type="compositionally biased region" description="Basic and acidic residues" evidence="17">
    <location>
        <begin position="636"/>
        <end position="655"/>
    </location>
</feature>
<evidence type="ECO:0000259" key="18">
    <source>
        <dbReference type="SMART" id="SM01347"/>
    </source>
</evidence>
<keyword evidence="14" id="KW-0539">Nucleus</keyword>
<keyword evidence="8" id="KW-0255">Endonuclease</keyword>
<comment type="cofactor">
    <cofactor evidence="1">
        <name>Mn(2+)</name>
        <dbReference type="ChEBI" id="CHEBI:29035"/>
    </cofactor>
</comment>
<keyword evidence="10" id="KW-0378">Hydrolase</keyword>
<feature type="compositionally biased region" description="Acidic residues" evidence="17">
    <location>
        <begin position="778"/>
        <end position="791"/>
    </location>
</feature>
<protein>
    <recommendedName>
        <fullName evidence="18">Mre11 DNA-binding domain-containing protein</fullName>
    </recommendedName>
</protein>
<dbReference type="SMART" id="SM01347">
    <property type="entry name" value="Mre11_DNA_bind"/>
    <property type="match status" value="1"/>
</dbReference>
<evidence type="ECO:0000256" key="8">
    <source>
        <dbReference type="ARBA" id="ARBA00022759"/>
    </source>
</evidence>
<dbReference type="GO" id="GO:0005694">
    <property type="term" value="C:chromosome"/>
    <property type="evidence" value="ECO:0007669"/>
    <property type="project" value="UniProtKB-SubCell"/>
</dbReference>
<evidence type="ECO:0000256" key="10">
    <source>
        <dbReference type="ARBA" id="ARBA00022801"/>
    </source>
</evidence>
<keyword evidence="11" id="KW-0269">Exonuclease</keyword>
<comment type="similarity">
    <text evidence="4">Belongs to the MRE11/RAD32 family.</text>
</comment>
<keyword evidence="12" id="KW-0234">DNA repair</keyword>
<keyword evidence="7" id="KW-0479">Metal-binding</keyword>
<dbReference type="SUPFAM" id="SSF56300">
    <property type="entry name" value="Metallo-dependent phosphatases"/>
    <property type="match status" value="1"/>
</dbReference>
<feature type="region of interest" description="Disordered" evidence="17">
    <location>
        <begin position="1"/>
        <end position="71"/>
    </location>
</feature>
<evidence type="ECO:0000256" key="13">
    <source>
        <dbReference type="ARBA" id="ARBA00023211"/>
    </source>
</evidence>
<proteinExistence type="inferred from homology"/>
<comment type="subcellular location">
    <subcellularLocation>
        <location evidence="3">Chromosome</location>
    </subcellularLocation>
    <subcellularLocation>
        <location evidence="2">Nucleus</location>
    </subcellularLocation>
</comment>
<dbReference type="Proteomes" id="UP001530400">
    <property type="component" value="Unassembled WGS sequence"/>
</dbReference>
<dbReference type="Gene3D" id="3.30.110.110">
    <property type="entry name" value="Mre11, capping domain"/>
    <property type="match status" value="1"/>
</dbReference>
<feature type="domain" description="Mre11 DNA-binding" evidence="18">
    <location>
        <begin position="370"/>
        <end position="570"/>
    </location>
</feature>
<dbReference type="InterPro" id="IPR007281">
    <property type="entry name" value="Mre11_DNA-bd"/>
</dbReference>
<evidence type="ECO:0000256" key="15">
    <source>
        <dbReference type="ARBA" id="ARBA00023254"/>
    </source>
</evidence>
<keyword evidence="15" id="KW-0469">Meiosis</keyword>
<name>A0ABD3N1L7_9STRA</name>
<evidence type="ECO:0000256" key="1">
    <source>
        <dbReference type="ARBA" id="ARBA00001936"/>
    </source>
</evidence>
<comment type="caution">
    <text evidence="19">The sequence shown here is derived from an EMBL/GenBank/DDBJ whole genome shotgun (WGS) entry which is preliminary data.</text>
</comment>
<feature type="region of interest" description="Disordered" evidence="17">
    <location>
        <begin position="636"/>
        <end position="867"/>
    </location>
</feature>
<dbReference type="EMBL" id="JALLPJ020001353">
    <property type="protein sequence ID" value="KAL3768111.1"/>
    <property type="molecule type" value="Genomic_DNA"/>
</dbReference>
<dbReference type="PIRSF" id="PIRSF000882">
    <property type="entry name" value="DSB_repair_MRE11"/>
    <property type="match status" value="1"/>
</dbReference>
<sequence length="867" mass="96922">MPRGRRGRLAAREEESEDDSNDEEVPPTQQHQQTNDEDNEEENNESINDASHEEEPTAPHNPPPNSPDANTLRILLSTDNHLGYLERDPIRGNDSFAAFEEVLHLARSHHVDLVLLSGDVFHENKPTRRTMHRTMEIMRRYCMGGESVGFQIVSDQGECLRSAVTGRANYEDEFYSVDLPIFAIHGNHDDPTRDGGTEMLSALDLLSVSNLINYFGRQDQVDDVNISPVLLQKGHTKVALYGMGSMRDERLNRMWQSKSVRFLKPEDETVDRGDDEEEEGERSNWFNIFTLHQNRDLGRGSKNCVHESMIPEWMDLVVWGHEHECLITPSESLVGTFRITQPGSSVATSLTMGEARRKQVGILDIRGQQFRLKPVPLGSVRSFALGDASLNEWVDSGALDREDPKVEEKMTNMLAAEVEKLIQRAREDAEHLRQDIEAQAQANADIEDEFDPDKRERKYTLQHPDQVLVRLKVEHSGFTTLNNQRFGSRFVGEVANPSDILLFHKKRGAESANGKGAAKKRAAKSLNIPSEPEELEEVNVEDLVNDNLFNSDKKLELLNEKDMAEALDDFVAKELKQAIADKAAQCLKSSQKQLKKRGRREGDEDDEDVAVDNPTAIREFCVSKSDKARAELALEREEATAKKKKREQDQSREIMEELNSPVGKKSRKNHDSSDEEEDRPAARKTKAKAATTTKKPAAKPRKNIYDDSDDDDISEDSPPPMKRATKAATTSKKSTAKKTAARDDSSDDEVEFAGTSQAPSQRAPRTARATANKAKYDYDEDSDIEEIDADDMPPPKKTIKRGATSQSQATITTFTSNRKPVGRGRGAVKAYDVDSDDSDDDPPHNGGGGGGWGNASSQNTAAKRGRR</sequence>
<evidence type="ECO:0000256" key="17">
    <source>
        <dbReference type="SAM" id="MobiDB-lite"/>
    </source>
</evidence>
<feature type="region of interest" description="Disordered" evidence="17">
    <location>
        <begin position="587"/>
        <end position="618"/>
    </location>
</feature>
<keyword evidence="5" id="KW-0158">Chromosome</keyword>
<keyword evidence="20" id="KW-1185">Reference proteome</keyword>
<feature type="compositionally biased region" description="Acidic residues" evidence="17">
    <location>
        <begin position="706"/>
        <end position="715"/>
    </location>
</feature>
<keyword evidence="16" id="KW-0175">Coiled coil</keyword>
<dbReference type="InterPro" id="IPR041796">
    <property type="entry name" value="Mre11_N"/>
</dbReference>
<dbReference type="GO" id="GO:0004527">
    <property type="term" value="F:exonuclease activity"/>
    <property type="evidence" value="ECO:0007669"/>
    <property type="project" value="UniProtKB-KW"/>
</dbReference>
<evidence type="ECO:0000256" key="16">
    <source>
        <dbReference type="SAM" id="Coils"/>
    </source>
</evidence>
<dbReference type="Gene3D" id="3.60.21.10">
    <property type="match status" value="1"/>
</dbReference>
<dbReference type="InterPro" id="IPR004843">
    <property type="entry name" value="Calcineurin-like_PHP"/>
</dbReference>
<accession>A0ABD3N1L7</accession>
<reference evidence="19 20" key="1">
    <citation type="submission" date="2024-10" db="EMBL/GenBank/DDBJ databases">
        <title>Updated reference genomes for cyclostephanoid diatoms.</title>
        <authorList>
            <person name="Roberts W.R."/>
            <person name="Alverson A.J."/>
        </authorList>
    </citation>
    <scope>NUCLEOTIDE SEQUENCE [LARGE SCALE GENOMIC DNA]</scope>
    <source>
        <strain evidence="19 20">AJA010-31</strain>
    </source>
</reference>
<evidence type="ECO:0000256" key="9">
    <source>
        <dbReference type="ARBA" id="ARBA00022763"/>
    </source>
</evidence>
<evidence type="ECO:0000256" key="11">
    <source>
        <dbReference type="ARBA" id="ARBA00022839"/>
    </source>
</evidence>